<dbReference type="Gene3D" id="3.15.10.30">
    <property type="entry name" value="Haemolymph juvenile hormone binding protein"/>
    <property type="match status" value="1"/>
</dbReference>
<evidence type="ECO:0000313" key="1">
    <source>
        <dbReference type="EMBL" id="KAK0167202.1"/>
    </source>
</evidence>
<proteinExistence type="predicted"/>
<gene>
    <name evidence="1" type="ORF">PV327_004631</name>
</gene>
<sequence>MTIANAVEKPRNLLMNTAIMTTNYIDSAASIGLDFKLRRLLDKFRARMPYGFPELDIPILEPLHLNEIYLETHNSEIGDIEIFVDDVTIDGLSTFIVDRARLSLIGPTIAVNLTIPTVNVNGYYNISGILGDMFHIRGAGPFIATAHDLRIFFETVLGYSRGMYMKSFELDFSIRGVDIRLENFMGGGKYGNIMNNVLQELTPKAIEIIKPEILPDIQNYICARVNDTIYHLTMRDVLTFLIGENEVRNNPHLLHP</sequence>
<organism evidence="1 2">
    <name type="scientific">Microctonus hyperodae</name>
    <name type="common">Parasitoid wasp</name>
    <dbReference type="NCBI Taxonomy" id="165561"/>
    <lineage>
        <taxon>Eukaryota</taxon>
        <taxon>Metazoa</taxon>
        <taxon>Ecdysozoa</taxon>
        <taxon>Arthropoda</taxon>
        <taxon>Hexapoda</taxon>
        <taxon>Insecta</taxon>
        <taxon>Pterygota</taxon>
        <taxon>Neoptera</taxon>
        <taxon>Endopterygota</taxon>
        <taxon>Hymenoptera</taxon>
        <taxon>Apocrita</taxon>
        <taxon>Ichneumonoidea</taxon>
        <taxon>Braconidae</taxon>
        <taxon>Euphorinae</taxon>
        <taxon>Microctonus</taxon>
    </lineage>
</organism>
<dbReference type="InterPro" id="IPR010562">
    <property type="entry name" value="Haemolymph_juvenile_hormone-bd"/>
</dbReference>
<name>A0AA39KMV5_MICHY</name>
<dbReference type="SMART" id="SM00700">
    <property type="entry name" value="JHBP"/>
    <property type="match status" value="1"/>
</dbReference>
<comment type="caution">
    <text evidence="1">The sequence shown here is derived from an EMBL/GenBank/DDBJ whole genome shotgun (WGS) entry which is preliminary data.</text>
</comment>
<dbReference type="Pfam" id="PF06585">
    <property type="entry name" value="JHBP"/>
    <property type="match status" value="1"/>
</dbReference>
<dbReference type="PANTHER" id="PTHR11008:SF9">
    <property type="entry name" value="PROTEIN TAKEOUT-LIKE PROTEIN"/>
    <property type="match status" value="1"/>
</dbReference>
<dbReference type="PANTHER" id="PTHR11008">
    <property type="entry name" value="PROTEIN TAKEOUT-LIKE PROTEIN"/>
    <property type="match status" value="1"/>
</dbReference>
<dbReference type="EMBL" id="JAQQBR010001832">
    <property type="protein sequence ID" value="KAK0167202.1"/>
    <property type="molecule type" value="Genomic_DNA"/>
</dbReference>
<keyword evidence="2" id="KW-1185">Reference proteome</keyword>
<evidence type="ECO:0000313" key="2">
    <source>
        <dbReference type="Proteomes" id="UP001168972"/>
    </source>
</evidence>
<reference evidence="1" key="1">
    <citation type="journal article" date="2023" name="bioRxiv">
        <title>Scaffold-level genome assemblies of two parasitoid biocontrol wasps reveal the parthenogenesis mechanism and an associated novel virus.</title>
        <authorList>
            <person name="Inwood S."/>
            <person name="Skelly J."/>
            <person name="Guhlin J."/>
            <person name="Harrop T."/>
            <person name="Goldson S."/>
            <person name="Dearden P."/>
        </authorList>
    </citation>
    <scope>NUCLEOTIDE SEQUENCE</scope>
    <source>
        <strain evidence="1">Lincoln</strain>
        <tissue evidence="1">Whole body</tissue>
    </source>
</reference>
<reference evidence="1" key="2">
    <citation type="submission" date="2023-03" db="EMBL/GenBank/DDBJ databases">
        <authorList>
            <person name="Inwood S.N."/>
            <person name="Skelly J.G."/>
            <person name="Guhlin J."/>
            <person name="Harrop T.W.R."/>
            <person name="Goldson S.G."/>
            <person name="Dearden P.K."/>
        </authorList>
    </citation>
    <scope>NUCLEOTIDE SEQUENCE</scope>
    <source>
        <strain evidence="1">Lincoln</strain>
        <tissue evidence="1">Whole body</tissue>
    </source>
</reference>
<dbReference type="InterPro" id="IPR038606">
    <property type="entry name" value="To_sf"/>
</dbReference>
<dbReference type="AlphaFoldDB" id="A0AA39KMV5"/>
<dbReference type="Proteomes" id="UP001168972">
    <property type="component" value="Unassembled WGS sequence"/>
</dbReference>
<protein>
    <submittedName>
        <fullName evidence="1">Uncharacterized protein</fullName>
    </submittedName>
</protein>
<accession>A0AA39KMV5</accession>